<evidence type="ECO:0000313" key="5">
    <source>
        <dbReference type="Proteomes" id="UP000655443"/>
    </source>
</evidence>
<dbReference type="GO" id="GO:0004803">
    <property type="term" value="F:transposase activity"/>
    <property type="evidence" value="ECO:0007669"/>
    <property type="project" value="InterPro"/>
</dbReference>
<sequence>MPSSLIGVLQRHCQGIDSACPDPEPQQFTSLAETLSRIPDPRRVRGRRYHLGSLLALCLVAVLGGARSLAAIARFAADTDSSLREQLGLTSSTPNASTLGRLLARLDGDALDDAVGAWLARYAADPVDEPGETLIGLAVDGKTVRGSRTDGMAVHLLAAALHGCQTVIAQRQVAAKSNEIPAFAPLLDRLDLRGVVVTADAMHTQSTHAEHVITAGGHYLLVVKGNQKKLRKQLRRLPWREIPLQARTTGAGHGRREVRRLKVCTVQPGLLFPHAVQAMEIKRRRTHRRTGKVQTKTVYAVTSLSPEQARPAQLAQLVQNHWSVEALHHVRDVTYSEDASRVRTGTAPRAMATLRNLAIGLMRQAGWTNIAAAVDHYRSRPQHATATLGLTA</sequence>
<dbReference type="GO" id="GO:0003677">
    <property type="term" value="F:DNA binding"/>
    <property type="evidence" value="ECO:0007669"/>
    <property type="project" value="InterPro"/>
</dbReference>
<dbReference type="NCBIfam" id="NF033564">
    <property type="entry name" value="transpos_ISAs1"/>
    <property type="match status" value="1"/>
</dbReference>
<comment type="caution">
    <text evidence="4">The sequence shown here is derived from an EMBL/GenBank/DDBJ whole genome shotgun (WGS) entry which is preliminary data.</text>
</comment>
<dbReference type="Proteomes" id="UP000655443">
    <property type="component" value="Unassembled WGS sequence"/>
</dbReference>
<reference evidence="4" key="1">
    <citation type="journal article" date="2014" name="Int. J. Syst. Evol. Microbiol.">
        <title>Complete genome sequence of Corynebacterium casei LMG S-19264T (=DSM 44701T), isolated from a smear-ripened cheese.</title>
        <authorList>
            <consortium name="US DOE Joint Genome Institute (JGI-PGF)"/>
            <person name="Walter F."/>
            <person name="Albersmeier A."/>
            <person name="Kalinowski J."/>
            <person name="Ruckert C."/>
        </authorList>
    </citation>
    <scope>NUCLEOTIDE SEQUENCE</scope>
    <source>
        <strain evidence="4">JCM 4714</strain>
    </source>
</reference>
<dbReference type="EMBL" id="BMVG01000094">
    <property type="protein sequence ID" value="GGW24576.1"/>
    <property type="molecule type" value="Genomic_DNA"/>
</dbReference>
<dbReference type="RefSeq" id="WP_229882586.1">
    <property type="nucleotide sequence ID" value="NZ_BMVG01000094.1"/>
</dbReference>
<evidence type="ECO:0000259" key="2">
    <source>
        <dbReference type="Pfam" id="PF01609"/>
    </source>
</evidence>
<dbReference type="PANTHER" id="PTHR30298:SF0">
    <property type="entry name" value="PROTEIN YBFL-RELATED"/>
    <property type="match status" value="1"/>
</dbReference>
<proteinExistence type="predicted"/>
<feature type="transmembrane region" description="Helical" evidence="1">
    <location>
        <begin position="51"/>
        <end position="77"/>
    </location>
</feature>
<name>A0A918MH05_9ACTN</name>
<evidence type="ECO:0000313" key="4">
    <source>
        <dbReference type="EMBL" id="GGW24576.1"/>
    </source>
</evidence>
<evidence type="ECO:0000256" key="1">
    <source>
        <dbReference type="SAM" id="Phobius"/>
    </source>
</evidence>
<dbReference type="Pfam" id="PF13808">
    <property type="entry name" value="DDE_Tnp_1_assoc"/>
    <property type="match status" value="1"/>
</dbReference>
<feature type="domain" description="Transposase IS4-like" evidence="2">
    <location>
        <begin position="136"/>
        <end position="359"/>
    </location>
</feature>
<keyword evidence="1" id="KW-0812">Transmembrane</keyword>
<keyword evidence="5" id="KW-1185">Reference proteome</keyword>
<dbReference type="AlphaFoldDB" id="A0A918MH05"/>
<feature type="domain" description="H repeat-associated protein N-terminal" evidence="3">
    <location>
        <begin position="33"/>
        <end position="119"/>
    </location>
</feature>
<dbReference type="PANTHER" id="PTHR30298">
    <property type="entry name" value="H REPEAT-ASSOCIATED PREDICTED TRANSPOSASE"/>
    <property type="match status" value="1"/>
</dbReference>
<dbReference type="InterPro" id="IPR002559">
    <property type="entry name" value="Transposase_11"/>
</dbReference>
<evidence type="ECO:0000259" key="3">
    <source>
        <dbReference type="Pfam" id="PF13808"/>
    </source>
</evidence>
<dbReference type="GO" id="GO:0006313">
    <property type="term" value="P:DNA transposition"/>
    <property type="evidence" value="ECO:0007669"/>
    <property type="project" value="InterPro"/>
</dbReference>
<dbReference type="Pfam" id="PF01609">
    <property type="entry name" value="DDE_Tnp_1"/>
    <property type="match status" value="1"/>
</dbReference>
<dbReference type="InterPro" id="IPR032806">
    <property type="entry name" value="YbfD_N"/>
</dbReference>
<keyword evidence="1" id="KW-1133">Transmembrane helix</keyword>
<accession>A0A918MH05</accession>
<dbReference type="InterPro" id="IPR047647">
    <property type="entry name" value="ISAs1_transpos"/>
</dbReference>
<reference evidence="4" key="2">
    <citation type="submission" date="2020-09" db="EMBL/GenBank/DDBJ databases">
        <authorList>
            <person name="Sun Q."/>
            <person name="Ohkuma M."/>
        </authorList>
    </citation>
    <scope>NUCLEOTIDE SEQUENCE</scope>
    <source>
        <strain evidence="4">JCM 4714</strain>
    </source>
</reference>
<protein>
    <submittedName>
        <fullName evidence="4">ISAs1 family transposase</fullName>
    </submittedName>
</protein>
<dbReference type="InterPro" id="IPR051698">
    <property type="entry name" value="Transposase_11-like"/>
</dbReference>
<organism evidence="4 5">
    <name type="scientific">Streptomyces alanosinicus</name>
    <dbReference type="NCBI Taxonomy" id="68171"/>
    <lineage>
        <taxon>Bacteria</taxon>
        <taxon>Bacillati</taxon>
        <taxon>Actinomycetota</taxon>
        <taxon>Actinomycetes</taxon>
        <taxon>Kitasatosporales</taxon>
        <taxon>Streptomycetaceae</taxon>
        <taxon>Streptomyces</taxon>
    </lineage>
</organism>
<gene>
    <name evidence="4" type="ORF">GCM10010339_94360</name>
</gene>
<keyword evidence="1" id="KW-0472">Membrane</keyword>